<accession>A0ABZ1QLL1</accession>
<dbReference type="InterPro" id="IPR037883">
    <property type="entry name" value="Knr4/Smi1-like_sf"/>
</dbReference>
<proteinExistence type="predicted"/>
<dbReference type="RefSeq" id="WP_266504893.1">
    <property type="nucleotide sequence ID" value="NZ_CP108036.1"/>
</dbReference>
<gene>
    <name evidence="1" type="ORF">OHA91_36765</name>
</gene>
<evidence type="ECO:0000313" key="2">
    <source>
        <dbReference type="Proteomes" id="UP001432312"/>
    </source>
</evidence>
<dbReference type="EMBL" id="CP108036">
    <property type="protein sequence ID" value="WUN83578.1"/>
    <property type="molecule type" value="Genomic_DNA"/>
</dbReference>
<protein>
    <recommendedName>
        <fullName evidence="3">SMI1/KNR4 family protein</fullName>
    </recommendedName>
</protein>
<organism evidence="1 2">
    <name type="scientific">Streptomyces erythrochromogenes</name>
    <dbReference type="NCBI Taxonomy" id="285574"/>
    <lineage>
        <taxon>Bacteria</taxon>
        <taxon>Bacillati</taxon>
        <taxon>Actinomycetota</taxon>
        <taxon>Actinomycetes</taxon>
        <taxon>Kitasatosporales</taxon>
        <taxon>Streptomycetaceae</taxon>
        <taxon>Streptomyces</taxon>
    </lineage>
</organism>
<dbReference type="SUPFAM" id="SSF160631">
    <property type="entry name" value="SMI1/KNR4-like"/>
    <property type="match status" value="1"/>
</dbReference>
<reference evidence="1" key="1">
    <citation type="submission" date="2022-10" db="EMBL/GenBank/DDBJ databases">
        <title>The complete genomes of actinobacterial strains from the NBC collection.</title>
        <authorList>
            <person name="Joergensen T.S."/>
            <person name="Alvarez Arevalo M."/>
            <person name="Sterndorff E.B."/>
            <person name="Faurdal D."/>
            <person name="Vuksanovic O."/>
            <person name="Mourched A.-S."/>
            <person name="Charusanti P."/>
            <person name="Shaw S."/>
            <person name="Blin K."/>
            <person name="Weber T."/>
        </authorList>
    </citation>
    <scope>NUCLEOTIDE SEQUENCE</scope>
    <source>
        <strain evidence="1">NBC_00303</strain>
    </source>
</reference>
<evidence type="ECO:0000313" key="1">
    <source>
        <dbReference type="EMBL" id="WUN83578.1"/>
    </source>
</evidence>
<evidence type="ECO:0008006" key="3">
    <source>
        <dbReference type="Google" id="ProtNLM"/>
    </source>
</evidence>
<keyword evidence="2" id="KW-1185">Reference proteome</keyword>
<sequence length="238" mass="26382">MTRGQPSAADDDALIARLRARAWDPGLRLDRATLPAAWIRESYGADHLDRISSDILSYGSNGTVQLASRREEVTAYFADAPRGPLFAPLSRTDVDEAERSLGRRLPRLLRRVYTEIADGGFGPDGGLASLARGNRAPGHLHDWTSAVDVHERNRAVDGVPASWFFLTGGGCSMEWYVSLAAVDHPVLLYDADGWVADWGEDPHDGLRHATASLRHWLWTWADGDDVWEEVLARQRAEE</sequence>
<dbReference type="GeneID" id="95501725"/>
<name>A0ABZ1QLL1_9ACTN</name>
<dbReference type="Proteomes" id="UP001432312">
    <property type="component" value="Chromosome"/>
</dbReference>